<dbReference type="RefSeq" id="WP_102967349.1">
    <property type="nucleotide sequence ID" value="NZ_POSK01000029.1"/>
</dbReference>
<dbReference type="InterPro" id="IPR040704">
    <property type="entry name" value="HEPN_AbiU2"/>
</dbReference>
<evidence type="ECO:0000259" key="1">
    <source>
        <dbReference type="Pfam" id="PF18734"/>
    </source>
</evidence>
<dbReference type="Pfam" id="PF18734">
    <property type="entry name" value="HEPN_AbiU2"/>
    <property type="match status" value="1"/>
</dbReference>
<comment type="caution">
    <text evidence="2">The sequence shown here is derived from an EMBL/GenBank/DDBJ whole genome shotgun (WGS) entry which is preliminary data.</text>
</comment>
<accession>A0A2J8HQS5</accession>
<gene>
    <name evidence="2" type="ORF">C1N32_21285</name>
</gene>
<evidence type="ECO:0000313" key="3">
    <source>
        <dbReference type="Proteomes" id="UP000236449"/>
    </source>
</evidence>
<proteinExistence type="predicted"/>
<reference evidence="2 3" key="1">
    <citation type="submission" date="2018-01" db="EMBL/GenBank/DDBJ databases">
        <title>Draft genome sequences of six Vibrio diazotrophicus strains isolated from deep-sea sediments of the Baltic Sea.</title>
        <authorList>
            <person name="Castillo D."/>
            <person name="Vandieken V."/>
            <person name="Chiang O."/>
            <person name="Middelboe M."/>
        </authorList>
    </citation>
    <scope>NUCLEOTIDE SEQUENCE [LARGE SCALE GENOMIC DNA]</scope>
    <source>
        <strain evidence="2 3">60.27F</strain>
    </source>
</reference>
<sequence>MSPVEQYESYISTYSDLIYSKVALKLGVYQAHVEALEREPYDMNRANPLMPLMVESIQIDCVMTVSKLIEHGRGDRTFQKFLAFVERNMKAISKVYPEIEMSLVNEQRQALKEVESQVSSILTQRDKYFAHADKKYFFDQNKITDDFPETYNELIQILRALQRIVGKHQQLMTGAHPMCMAEFAYAFSDRTLNHVKVAEKEWHATYRQGEEW</sequence>
<feature type="domain" description="HEPN AbiU2-like" evidence="1">
    <location>
        <begin position="37"/>
        <end position="176"/>
    </location>
</feature>
<dbReference type="OrthoDB" id="7066486at2"/>
<evidence type="ECO:0000313" key="2">
    <source>
        <dbReference type="EMBL" id="PNI00616.1"/>
    </source>
</evidence>
<organism evidence="2 3">
    <name type="scientific">Vibrio diazotrophicus</name>
    <dbReference type="NCBI Taxonomy" id="685"/>
    <lineage>
        <taxon>Bacteria</taxon>
        <taxon>Pseudomonadati</taxon>
        <taxon>Pseudomonadota</taxon>
        <taxon>Gammaproteobacteria</taxon>
        <taxon>Vibrionales</taxon>
        <taxon>Vibrionaceae</taxon>
        <taxon>Vibrio</taxon>
    </lineage>
</organism>
<name>A0A2J8HQS5_VIBDI</name>
<dbReference type="AlphaFoldDB" id="A0A2J8HQS5"/>
<protein>
    <recommendedName>
        <fullName evidence="1">HEPN AbiU2-like domain-containing protein</fullName>
    </recommendedName>
</protein>
<dbReference type="Proteomes" id="UP000236449">
    <property type="component" value="Unassembled WGS sequence"/>
</dbReference>
<dbReference type="EMBL" id="POSK01000029">
    <property type="protein sequence ID" value="PNI00616.1"/>
    <property type="molecule type" value="Genomic_DNA"/>
</dbReference>